<dbReference type="EMBL" id="PNBA02000020">
    <property type="protein sequence ID" value="KAG6389915.1"/>
    <property type="molecule type" value="Genomic_DNA"/>
</dbReference>
<dbReference type="PANTHER" id="PTHR31066:SF27">
    <property type="entry name" value="EXPRESSED PROTEIN"/>
    <property type="match status" value="1"/>
</dbReference>
<feature type="compositionally biased region" description="Low complexity" evidence="1">
    <location>
        <begin position="265"/>
        <end position="277"/>
    </location>
</feature>
<proteinExistence type="predicted"/>
<evidence type="ECO:0000313" key="4">
    <source>
        <dbReference type="Proteomes" id="UP000298416"/>
    </source>
</evidence>
<accession>A0A8X8W8D9</accession>
<feature type="compositionally biased region" description="Polar residues" evidence="1">
    <location>
        <begin position="408"/>
        <end position="426"/>
    </location>
</feature>
<dbReference type="CDD" id="cd06410">
    <property type="entry name" value="PB1_UP2"/>
    <property type="match status" value="1"/>
</dbReference>
<dbReference type="Proteomes" id="UP000298416">
    <property type="component" value="Unassembled WGS sequence"/>
</dbReference>
<feature type="compositionally biased region" description="Low complexity" evidence="1">
    <location>
        <begin position="11"/>
        <end position="22"/>
    </location>
</feature>
<reference evidence="3" key="1">
    <citation type="submission" date="2018-01" db="EMBL/GenBank/DDBJ databases">
        <authorList>
            <person name="Mao J.F."/>
        </authorList>
    </citation>
    <scope>NUCLEOTIDE SEQUENCE</scope>
    <source>
        <strain evidence="3">Huo1</strain>
        <tissue evidence="3">Leaf</tissue>
    </source>
</reference>
<dbReference type="SMART" id="SM00666">
    <property type="entry name" value="PB1"/>
    <property type="match status" value="1"/>
</dbReference>
<organism evidence="3">
    <name type="scientific">Salvia splendens</name>
    <name type="common">Scarlet sage</name>
    <dbReference type="NCBI Taxonomy" id="180675"/>
    <lineage>
        <taxon>Eukaryota</taxon>
        <taxon>Viridiplantae</taxon>
        <taxon>Streptophyta</taxon>
        <taxon>Embryophyta</taxon>
        <taxon>Tracheophyta</taxon>
        <taxon>Spermatophyta</taxon>
        <taxon>Magnoliopsida</taxon>
        <taxon>eudicotyledons</taxon>
        <taxon>Gunneridae</taxon>
        <taxon>Pentapetalae</taxon>
        <taxon>asterids</taxon>
        <taxon>lamiids</taxon>
        <taxon>Lamiales</taxon>
        <taxon>Lamiaceae</taxon>
        <taxon>Nepetoideae</taxon>
        <taxon>Mentheae</taxon>
        <taxon>Salviinae</taxon>
        <taxon>Salvia</taxon>
        <taxon>Salvia subgen. Calosphace</taxon>
        <taxon>core Calosphace</taxon>
    </lineage>
</organism>
<feature type="domain" description="PB1" evidence="2">
    <location>
        <begin position="55"/>
        <end position="165"/>
    </location>
</feature>
<protein>
    <recommendedName>
        <fullName evidence="2">PB1 domain-containing protein</fullName>
    </recommendedName>
</protein>
<feature type="region of interest" description="Disordered" evidence="1">
    <location>
        <begin position="241"/>
        <end position="280"/>
    </location>
</feature>
<gene>
    <name evidence="3" type="ORF">SASPL_151390</name>
</gene>
<reference evidence="3" key="2">
    <citation type="submission" date="2020-08" db="EMBL/GenBank/DDBJ databases">
        <title>Plant Genome Project.</title>
        <authorList>
            <person name="Zhang R.-G."/>
        </authorList>
    </citation>
    <scope>NUCLEOTIDE SEQUENCE</scope>
    <source>
        <strain evidence="3">Huo1</strain>
        <tissue evidence="3">Leaf</tissue>
    </source>
</reference>
<dbReference type="AlphaFoldDB" id="A0A8X8W8D9"/>
<sequence length="701" mass="75714">MEAPPPPLSAAPPAAAAPAAPAVYADSVDSSPRSRHTDSWDTEAPPPQLPPPPQKLRLMCSYGGHIVPRPHDKSLCYIGGDTRIIVIDRHTTLSGLRHRLSKTLLNNQLFSLKYQLPSEDLDSLISVTTDEDLENMVEEYDRLNSPAVVGGGAKPGRLRLFLFPQSSSNIEQLLVETASTKSDDWFFNALNGKGSTLSVGASDRGFSESSSANCLLELDDESVGKAAAVGKEVEGQIEGAKVGGNSNSGMNHDVHSVPDSPMRETTSSFGSTSSSPSLANLPPIRVHLDENQKIGAIGIEDQFQQVAVGVAANVNLSTPPKMEEAGGFMAAGIAAGGVAAGVPVVVGGDPPNRVVSDDERSDPGGYRRVQQIQPLVQSQMQQHQQQQQIFQAQFQQKQSGGFELVSPDSVSSEGSIQNPLSRQRQPMYQEQITQIQSGNTMVAANPADLKSGDQNANKIPMQQQVQEPGYVISNQYDPNHPQMHHPQQFVHSGNQYIPAGAMPYAPYYSVYPPQQQPHQQPVLDQQQFYFVPARQPQAYNIPVPQQGYSEMAPNPPSIRPQAPPAASAAAATHVAYSQQVNTPSSKPEMAAGVYRTATGAPPQHMVQVPSSQQHRPQYVGFTQIHHPSQMMAPSSASNPAYAYEFTDPTQAQMYYTQAMPHQFSAQYQTMTSAPQGISLDASSQASSDSIKQQQQVRTMQQ</sequence>
<dbReference type="InterPro" id="IPR000270">
    <property type="entry name" value="PB1_dom"/>
</dbReference>
<evidence type="ECO:0000256" key="1">
    <source>
        <dbReference type="SAM" id="MobiDB-lite"/>
    </source>
</evidence>
<feature type="compositionally biased region" description="Pro residues" evidence="1">
    <location>
        <begin position="1"/>
        <end position="10"/>
    </location>
</feature>
<dbReference type="SUPFAM" id="SSF54277">
    <property type="entry name" value="CAD &amp; PB1 domains"/>
    <property type="match status" value="1"/>
</dbReference>
<dbReference type="Gene3D" id="3.10.20.90">
    <property type="entry name" value="Phosphatidylinositol 3-kinase Catalytic Subunit, Chain A, domain 1"/>
    <property type="match status" value="1"/>
</dbReference>
<dbReference type="PROSITE" id="PS51745">
    <property type="entry name" value="PB1"/>
    <property type="match status" value="1"/>
</dbReference>
<evidence type="ECO:0000313" key="3">
    <source>
        <dbReference type="EMBL" id="KAG6389915.1"/>
    </source>
</evidence>
<dbReference type="OrthoDB" id="774308at2759"/>
<feature type="region of interest" description="Disordered" evidence="1">
    <location>
        <begin position="676"/>
        <end position="701"/>
    </location>
</feature>
<dbReference type="PANTHER" id="PTHR31066">
    <property type="entry name" value="OS05G0427100 PROTEIN-RELATED"/>
    <property type="match status" value="1"/>
</dbReference>
<name>A0A8X8W8D9_SALSN</name>
<feature type="compositionally biased region" description="Low complexity" evidence="1">
    <location>
        <begin position="677"/>
        <end position="695"/>
    </location>
</feature>
<feature type="region of interest" description="Disordered" evidence="1">
    <location>
        <begin position="405"/>
        <end position="426"/>
    </location>
</feature>
<feature type="compositionally biased region" description="Pro residues" evidence="1">
    <location>
        <begin position="44"/>
        <end position="54"/>
    </location>
</feature>
<dbReference type="InterPro" id="IPR053198">
    <property type="entry name" value="Gynoecium_Dev_Regulator"/>
</dbReference>
<dbReference type="InterPro" id="IPR053793">
    <property type="entry name" value="PB1-like"/>
</dbReference>
<evidence type="ECO:0000259" key="2">
    <source>
        <dbReference type="PROSITE" id="PS51745"/>
    </source>
</evidence>
<feature type="region of interest" description="Disordered" evidence="1">
    <location>
        <begin position="1"/>
        <end position="54"/>
    </location>
</feature>
<keyword evidence="4" id="KW-1185">Reference proteome</keyword>
<dbReference type="Pfam" id="PF00564">
    <property type="entry name" value="PB1"/>
    <property type="match status" value="1"/>
</dbReference>
<comment type="caution">
    <text evidence="3">The sequence shown here is derived from an EMBL/GenBank/DDBJ whole genome shotgun (WGS) entry which is preliminary data.</text>
</comment>